<dbReference type="AlphaFoldDB" id="A0A3M7T1R7"/>
<sequence length="97" mass="11268">MDDTWLWCIMANIPKALGALYNICQKVWQEQKHNYLRYKENIYSIAIIDSTVESICAKLMPVSSTKILTLTKLLLEKKCSLLKILNDIFKSNEDKTK</sequence>
<dbReference type="Proteomes" id="UP000276133">
    <property type="component" value="Unassembled WGS sequence"/>
</dbReference>
<evidence type="ECO:0000313" key="2">
    <source>
        <dbReference type="Proteomes" id="UP000276133"/>
    </source>
</evidence>
<comment type="caution">
    <text evidence="1">The sequence shown here is derived from an EMBL/GenBank/DDBJ whole genome shotgun (WGS) entry which is preliminary data.</text>
</comment>
<proteinExistence type="predicted"/>
<gene>
    <name evidence="1" type="ORF">BpHYR1_032015</name>
</gene>
<dbReference type="EMBL" id="REGN01000439">
    <property type="protein sequence ID" value="RNA41897.1"/>
    <property type="molecule type" value="Genomic_DNA"/>
</dbReference>
<reference evidence="1 2" key="1">
    <citation type="journal article" date="2018" name="Sci. Rep.">
        <title>Genomic signatures of local adaptation to the degree of environmental predictability in rotifers.</title>
        <authorList>
            <person name="Franch-Gras L."/>
            <person name="Hahn C."/>
            <person name="Garcia-Roger E.M."/>
            <person name="Carmona M.J."/>
            <person name="Serra M."/>
            <person name="Gomez A."/>
        </authorList>
    </citation>
    <scope>NUCLEOTIDE SEQUENCE [LARGE SCALE GENOMIC DNA]</scope>
    <source>
        <strain evidence="1">HYR1</strain>
    </source>
</reference>
<organism evidence="1 2">
    <name type="scientific">Brachionus plicatilis</name>
    <name type="common">Marine rotifer</name>
    <name type="synonym">Brachionus muelleri</name>
    <dbReference type="NCBI Taxonomy" id="10195"/>
    <lineage>
        <taxon>Eukaryota</taxon>
        <taxon>Metazoa</taxon>
        <taxon>Spiralia</taxon>
        <taxon>Gnathifera</taxon>
        <taxon>Rotifera</taxon>
        <taxon>Eurotatoria</taxon>
        <taxon>Monogononta</taxon>
        <taxon>Pseudotrocha</taxon>
        <taxon>Ploima</taxon>
        <taxon>Brachionidae</taxon>
        <taxon>Brachionus</taxon>
    </lineage>
</organism>
<evidence type="ECO:0000313" key="1">
    <source>
        <dbReference type="EMBL" id="RNA41897.1"/>
    </source>
</evidence>
<keyword evidence="2" id="KW-1185">Reference proteome</keyword>
<accession>A0A3M7T1R7</accession>
<name>A0A3M7T1R7_BRAPC</name>
<protein>
    <submittedName>
        <fullName evidence="1">Uncharacterized protein</fullName>
    </submittedName>
</protein>